<evidence type="ECO:0000256" key="1">
    <source>
        <dbReference type="SAM" id="MobiDB-lite"/>
    </source>
</evidence>
<keyword evidence="2" id="KW-1133">Transmembrane helix</keyword>
<dbReference type="OrthoDB" id="1766790at2"/>
<feature type="transmembrane region" description="Helical" evidence="2">
    <location>
        <begin position="12"/>
        <end position="35"/>
    </location>
</feature>
<keyword evidence="2" id="KW-0472">Membrane</keyword>
<name>A0A1M6QGJ4_9CLOT</name>
<dbReference type="Proteomes" id="UP000184310">
    <property type="component" value="Unassembled WGS sequence"/>
</dbReference>
<dbReference type="EMBL" id="FQZB01000014">
    <property type="protein sequence ID" value="SHK19352.1"/>
    <property type="molecule type" value="Genomic_DNA"/>
</dbReference>
<feature type="compositionally biased region" description="Low complexity" evidence="1">
    <location>
        <begin position="260"/>
        <end position="288"/>
    </location>
</feature>
<dbReference type="STRING" id="1121302.SAMN02745163_03397"/>
<protein>
    <recommendedName>
        <fullName evidence="5">TadE-like protein</fullName>
    </recommendedName>
</protein>
<gene>
    <name evidence="3" type="ORF">SAMN02745163_03397</name>
</gene>
<dbReference type="RefSeq" id="WP_072990614.1">
    <property type="nucleotide sequence ID" value="NZ_FQZB01000014.1"/>
</dbReference>
<evidence type="ECO:0000256" key="2">
    <source>
        <dbReference type="SAM" id="Phobius"/>
    </source>
</evidence>
<keyword evidence="2" id="KW-0812">Transmembrane</keyword>
<proteinExistence type="predicted"/>
<evidence type="ECO:0000313" key="4">
    <source>
        <dbReference type="Proteomes" id="UP000184310"/>
    </source>
</evidence>
<feature type="region of interest" description="Disordered" evidence="1">
    <location>
        <begin position="259"/>
        <end position="319"/>
    </location>
</feature>
<sequence>MRRKNKGSITVEAALVVPIFAIAMLTLAFIMKLVYVHETVQTSLSHVANNISQYSYIYDKSGLRDYTNRAQAASKDAVDEFDRQKQVVFKGISTINGIESQVKTGTFSEDDADKAMQEVKSAGTDIKGLFEKVKGDPKMEGLVLVSVVGNCFSGELAEARDYMYELLTKQLFKMEFTQKGMSCDAKLRSFDIVDSSGNSPSGNAIDALNFKGSTLMNGEASLLVVTYKVKLPLPKMLPREFVLKNQVYVKNFIGKGEGISSSANSDATTNSNTKPNNNTKPNSNTTKPQENKGPKTDNVGIVNGTTDTKKDNTKGGGEVVHIKPVKLPKGSQWERNVLNSFKGGNAVEKTYGEGTTLYRVGGKNGGFWSLDPPPATEYQWRVDFAIKQEFCNDASTLYKMTIPKGSSISGLDGIVGPQGNGLYGGAHQIYIDYNAVPESWIKTSPTNFKK</sequence>
<evidence type="ECO:0000313" key="3">
    <source>
        <dbReference type="EMBL" id="SHK19352.1"/>
    </source>
</evidence>
<dbReference type="AlphaFoldDB" id="A0A1M6QGJ4"/>
<reference evidence="3 4" key="1">
    <citation type="submission" date="2016-11" db="EMBL/GenBank/DDBJ databases">
        <authorList>
            <person name="Jaros S."/>
            <person name="Januszkiewicz K."/>
            <person name="Wedrychowicz H."/>
        </authorList>
    </citation>
    <scope>NUCLEOTIDE SEQUENCE [LARGE SCALE GENOMIC DNA]</scope>
    <source>
        <strain evidence="3 4">DSM 21758</strain>
    </source>
</reference>
<accession>A0A1M6QGJ4</accession>
<keyword evidence="4" id="KW-1185">Reference proteome</keyword>
<evidence type="ECO:0008006" key="5">
    <source>
        <dbReference type="Google" id="ProtNLM"/>
    </source>
</evidence>
<organism evidence="3 4">
    <name type="scientific">Clostridium cavendishii DSM 21758</name>
    <dbReference type="NCBI Taxonomy" id="1121302"/>
    <lineage>
        <taxon>Bacteria</taxon>
        <taxon>Bacillati</taxon>
        <taxon>Bacillota</taxon>
        <taxon>Clostridia</taxon>
        <taxon>Eubacteriales</taxon>
        <taxon>Clostridiaceae</taxon>
        <taxon>Clostridium</taxon>
    </lineage>
</organism>